<evidence type="ECO:0000259" key="6">
    <source>
        <dbReference type="Pfam" id="PF06271"/>
    </source>
</evidence>
<feature type="transmembrane region" description="Helical" evidence="5">
    <location>
        <begin position="90"/>
        <end position="116"/>
    </location>
</feature>
<evidence type="ECO:0000256" key="4">
    <source>
        <dbReference type="ARBA" id="ARBA00023136"/>
    </source>
</evidence>
<accession>A0A7X8XZE0</accession>
<dbReference type="RefSeq" id="WP_168885791.1">
    <property type="nucleotide sequence ID" value="NZ_JABAIL010000039.1"/>
</dbReference>
<reference evidence="7 8" key="1">
    <citation type="submission" date="2020-04" db="EMBL/GenBank/DDBJ databases">
        <title>Flammeovirga sp. SR4, a novel species isolated from seawater.</title>
        <authorList>
            <person name="Wang X."/>
        </authorList>
    </citation>
    <scope>NUCLEOTIDE SEQUENCE [LARGE SCALE GENOMIC DNA]</scope>
    <source>
        <strain evidence="7 8">SR4</strain>
    </source>
</reference>
<dbReference type="Proteomes" id="UP000585050">
    <property type="component" value="Unassembled WGS sequence"/>
</dbReference>
<comment type="subcellular location">
    <subcellularLocation>
        <location evidence="1">Membrane</location>
        <topology evidence="1">Multi-pass membrane protein</topology>
    </subcellularLocation>
</comment>
<keyword evidence="2 5" id="KW-0812">Transmembrane</keyword>
<evidence type="ECO:0000256" key="5">
    <source>
        <dbReference type="SAM" id="Phobius"/>
    </source>
</evidence>
<keyword evidence="8" id="KW-1185">Reference proteome</keyword>
<evidence type="ECO:0000313" key="8">
    <source>
        <dbReference type="Proteomes" id="UP000585050"/>
    </source>
</evidence>
<evidence type="ECO:0000256" key="1">
    <source>
        <dbReference type="ARBA" id="ARBA00004141"/>
    </source>
</evidence>
<dbReference type="InterPro" id="IPR010432">
    <property type="entry name" value="RDD"/>
</dbReference>
<keyword evidence="3 5" id="KW-1133">Transmembrane helix</keyword>
<name>A0A7X8XZE0_9BACT</name>
<gene>
    <name evidence="7" type="ORF">HGP29_28060</name>
</gene>
<comment type="caution">
    <text evidence="7">The sequence shown here is derived from an EMBL/GenBank/DDBJ whole genome shotgun (WGS) entry which is preliminary data.</text>
</comment>
<dbReference type="GO" id="GO:0016020">
    <property type="term" value="C:membrane"/>
    <property type="evidence" value="ECO:0007669"/>
    <property type="project" value="UniProtKB-SubCell"/>
</dbReference>
<feature type="transmembrane region" description="Helical" evidence="5">
    <location>
        <begin position="49"/>
        <end position="70"/>
    </location>
</feature>
<organism evidence="7 8">
    <name type="scientific">Flammeovirga agarivorans</name>
    <dbReference type="NCBI Taxonomy" id="2726742"/>
    <lineage>
        <taxon>Bacteria</taxon>
        <taxon>Pseudomonadati</taxon>
        <taxon>Bacteroidota</taxon>
        <taxon>Cytophagia</taxon>
        <taxon>Cytophagales</taxon>
        <taxon>Flammeovirgaceae</taxon>
        <taxon>Flammeovirga</taxon>
    </lineage>
</organism>
<dbReference type="AlphaFoldDB" id="A0A7X8XZE0"/>
<dbReference type="EMBL" id="JABAIL010000039">
    <property type="protein sequence ID" value="NLR95087.1"/>
    <property type="molecule type" value="Genomic_DNA"/>
</dbReference>
<dbReference type="Pfam" id="PF06271">
    <property type="entry name" value="RDD"/>
    <property type="match status" value="1"/>
</dbReference>
<evidence type="ECO:0000256" key="3">
    <source>
        <dbReference type="ARBA" id="ARBA00022989"/>
    </source>
</evidence>
<protein>
    <submittedName>
        <fullName evidence="7">RDD family protein</fullName>
    </submittedName>
</protein>
<proteinExistence type="predicted"/>
<evidence type="ECO:0000313" key="7">
    <source>
        <dbReference type="EMBL" id="NLR95087.1"/>
    </source>
</evidence>
<evidence type="ECO:0000256" key="2">
    <source>
        <dbReference type="ARBA" id="ARBA00022692"/>
    </source>
</evidence>
<keyword evidence="4 5" id="KW-0472">Membrane</keyword>
<feature type="domain" description="RDD" evidence="6">
    <location>
        <begin position="42"/>
        <end position="152"/>
    </location>
</feature>
<sequence>MKKITDYTEEKLLTRTQRDEYGNRVQVEELYEFPITVNSIKPGPRFAHFLADFILYSLITRFLFLEPFLYFNPEITMLDEVSKDNLIKGFLFSILFSVMVFGSGFPTYCFIFEFYFQRTPGKYLTSSYVIDEYLNKPSRKQLLLRSIVRIINPFDALSCIDNPSRGWHDKWSKTYVVTEEELKRLQEIKNMDTTQIA</sequence>